<evidence type="ECO:0000313" key="2">
    <source>
        <dbReference type="EMBL" id="RKR80615.1"/>
    </source>
</evidence>
<proteinExistence type="predicted"/>
<name>A0A495IV38_9SPHI</name>
<dbReference type="Proteomes" id="UP000268007">
    <property type="component" value="Unassembled WGS sequence"/>
</dbReference>
<dbReference type="EMBL" id="RBKU01000001">
    <property type="protein sequence ID" value="RKR80615.1"/>
    <property type="molecule type" value="Genomic_DNA"/>
</dbReference>
<keyword evidence="3" id="KW-1185">Reference proteome</keyword>
<dbReference type="AlphaFoldDB" id="A0A495IV38"/>
<organism evidence="2 3">
    <name type="scientific">Mucilaginibacter gracilis</name>
    <dbReference type="NCBI Taxonomy" id="423350"/>
    <lineage>
        <taxon>Bacteria</taxon>
        <taxon>Pseudomonadati</taxon>
        <taxon>Bacteroidota</taxon>
        <taxon>Sphingobacteriia</taxon>
        <taxon>Sphingobacteriales</taxon>
        <taxon>Sphingobacteriaceae</taxon>
        <taxon>Mucilaginibacter</taxon>
    </lineage>
</organism>
<accession>A0A495IV38</accession>
<keyword evidence="1" id="KW-0472">Membrane</keyword>
<feature type="transmembrane region" description="Helical" evidence="1">
    <location>
        <begin position="44"/>
        <end position="64"/>
    </location>
</feature>
<comment type="caution">
    <text evidence="2">The sequence shown here is derived from an EMBL/GenBank/DDBJ whole genome shotgun (WGS) entry which is preliminary data.</text>
</comment>
<reference evidence="2 3" key="1">
    <citation type="submission" date="2018-10" db="EMBL/GenBank/DDBJ databases">
        <title>Genomic Encyclopedia of Archaeal and Bacterial Type Strains, Phase II (KMG-II): from individual species to whole genera.</title>
        <authorList>
            <person name="Goeker M."/>
        </authorList>
    </citation>
    <scope>NUCLEOTIDE SEQUENCE [LARGE SCALE GENOMIC DNA]</scope>
    <source>
        <strain evidence="2 3">DSM 18602</strain>
    </source>
</reference>
<evidence type="ECO:0000256" key="1">
    <source>
        <dbReference type="SAM" id="Phobius"/>
    </source>
</evidence>
<gene>
    <name evidence="2" type="ORF">BDD43_0740</name>
</gene>
<dbReference type="OrthoDB" id="796951at2"/>
<evidence type="ECO:0000313" key="3">
    <source>
        <dbReference type="Proteomes" id="UP000268007"/>
    </source>
</evidence>
<dbReference type="RefSeq" id="WP_008506559.1">
    <property type="nucleotide sequence ID" value="NZ_RBKU01000001.1"/>
</dbReference>
<sequence>MLKKLTSNRDPKDTLLSELKKEFGSYYTKAAGKGQHFVDRFPRFVFSSMIVLMLVSAGLSFTVFRNKEPVINKKAPAAQKSSSLTTGLGQLLQTGESLRETIALKRQVDSLIAKKTLTNADSAALEKALDKLQQLNKQFKP</sequence>
<keyword evidence="1" id="KW-0812">Transmembrane</keyword>
<protein>
    <submittedName>
        <fullName evidence="2">Uncharacterized protein</fullName>
    </submittedName>
</protein>
<keyword evidence="1" id="KW-1133">Transmembrane helix</keyword>